<sequence>MTAGSMGARGVKSGISSMLGSLDDASAAASLLSTAILRDVADGGQCCWERYGGIDPEARVRVRPPAASVLATRT</sequence>
<comment type="caution">
    <text evidence="1">The sequence shown here is derived from an EMBL/GenBank/DDBJ whole genome shotgun (WGS) entry which is preliminary data.</text>
</comment>
<name>A0ABP5MSM6_9MICO</name>
<protein>
    <submittedName>
        <fullName evidence="1">Uncharacterized protein</fullName>
    </submittedName>
</protein>
<accession>A0ABP5MSM6</accession>
<evidence type="ECO:0000313" key="2">
    <source>
        <dbReference type="Proteomes" id="UP001501599"/>
    </source>
</evidence>
<gene>
    <name evidence="1" type="ORF">GCM10009846_29690</name>
</gene>
<dbReference type="EMBL" id="BAAAQT010000008">
    <property type="protein sequence ID" value="GAA2176328.1"/>
    <property type="molecule type" value="Genomic_DNA"/>
</dbReference>
<proteinExistence type="predicted"/>
<evidence type="ECO:0000313" key="1">
    <source>
        <dbReference type="EMBL" id="GAA2176328.1"/>
    </source>
</evidence>
<reference evidence="2" key="1">
    <citation type="journal article" date="2019" name="Int. J. Syst. Evol. Microbiol.">
        <title>The Global Catalogue of Microorganisms (GCM) 10K type strain sequencing project: providing services to taxonomists for standard genome sequencing and annotation.</title>
        <authorList>
            <consortium name="The Broad Institute Genomics Platform"/>
            <consortium name="The Broad Institute Genome Sequencing Center for Infectious Disease"/>
            <person name="Wu L."/>
            <person name="Ma J."/>
        </authorList>
    </citation>
    <scope>NUCLEOTIDE SEQUENCE [LARGE SCALE GENOMIC DNA]</scope>
    <source>
        <strain evidence="2">JCM 16026</strain>
    </source>
</reference>
<keyword evidence="2" id="KW-1185">Reference proteome</keyword>
<dbReference type="Proteomes" id="UP001501599">
    <property type="component" value="Unassembled WGS sequence"/>
</dbReference>
<organism evidence="1 2">
    <name type="scientific">Agrococcus versicolor</name>
    <dbReference type="NCBI Taxonomy" id="501482"/>
    <lineage>
        <taxon>Bacteria</taxon>
        <taxon>Bacillati</taxon>
        <taxon>Actinomycetota</taxon>
        <taxon>Actinomycetes</taxon>
        <taxon>Micrococcales</taxon>
        <taxon>Microbacteriaceae</taxon>
        <taxon>Agrococcus</taxon>
    </lineage>
</organism>